<protein>
    <submittedName>
        <fullName evidence="1">Uncharacterized protein</fullName>
    </submittedName>
</protein>
<reference evidence="1" key="1">
    <citation type="submission" date="2018-02" db="EMBL/GenBank/DDBJ databases">
        <title>Rhizophora mucronata_Transcriptome.</title>
        <authorList>
            <person name="Meera S.P."/>
            <person name="Sreeshan A."/>
            <person name="Augustine A."/>
        </authorList>
    </citation>
    <scope>NUCLEOTIDE SEQUENCE</scope>
    <source>
        <tissue evidence="1">Leaf</tissue>
    </source>
</reference>
<dbReference type="EMBL" id="GGEC01059323">
    <property type="protein sequence ID" value="MBX39807.1"/>
    <property type="molecule type" value="Transcribed_RNA"/>
</dbReference>
<name>A0A2P2NBF1_RHIMU</name>
<proteinExistence type="predicted"/>
<evidence type="ECO:0000313" key="1">
    <source>
        <dbReference type="EMBL" id="MBX39807.1"/>
    </source>
</evidence>
<dbReference type="AlphaFoldDB" id="A0A2P2NBF1"/>
<organism evidence="1">
    <name type="scientific">Rhizophora mucronata</name>
    <name type="common">Asiatic mangrove</name>
    <dbReference type="NCBI Taxonomy" id="61149"/>
    <lineage>
        <taxon>Eukaryota</taxon>
        <taxon>Viridiplantae</taxon>
        <taxon>Streptophyta</taxon>
        <taxon>Embryophyta</taxon>
        <taxon>Tracheophyta</taxon>
        <taxon>Spermatophyta</taxon>
        <taxon>Magnoliopsida</taxon>
        <taxon>eudicotyledons</taxon>
        <taxon>Gunneridae</taxon>
        <taxon>Pentapetalae</taxon>
        <taxon>rosids</taxon>
        <taxon>fabids</taxon>
        <taxon>Malpighiales</taxon>
        <taxon>Rhizophoraceae</taxon>
        <taxon>Rhizophora</taxon>
    </lineage>
</organism>
<accession>A0A2P2NBF1</accession>
<sequence length="29" mass="3561">MRKKAGRRVKHNNCLIKYPNRTQFRITQC</sequence>